<feature type="transmembrane region" description="Helical" evidence="12">
    <location>
        <begin position="64"/>
        <end position="97"/>
    </location>
</feature>
<dbReference type="Proteomes" id="UP000673691">
    <property type="component" value="Unassembled WGS sequence"/>
</dbReference>
<evidence type="ECO:0000256" key="1">
    <source>
        <dbReference type="ARBA" id="ARBA00004477"/>
    </source>
</evidence>
<evidence type="ECO:0000313" key="14">
    <source>
        <dbReference type="Proteomes" id="UP000673691"/>
    </source>
</evidence>
<evidence type="ECO:0000256" key="6">
    <source>
        <dbReference type="ARBA" id="ARBA00022824"/>
    </source>
</evidence>
<comment type="caution">
    <text evidence="13">The sequence shown here is derived from an EMBL/GenBank/DDBJ whole genome shotgun (WGS) entry which is preliminary data.</text>
</comment>
<evidence type="ECO:0000313" key="13">
    <source>
        <dbReference type="EMBL" id="KAG5460244.1"/>
    </source>
</evidence>
<dbReference type="GO" id="GO:0031204">
    <property type="term" value="P:post-translational protein targeting to membrane, translocation"/>
    <property type="evidence" value="ECO:0007669"/>
    <property type="project" value="TreeGrafter"/>
</dbReference>
<proteinExistence type="inferred from homology"/>
<keyword evidence="6" id="KW-0256">Endoplasmic reticulum</keyword>
<comment type="subcellular location">
    <subcellularLocation>
        <location evidence="1">Endoplasmic reticulum membrane</location>
        <topology evidence="1">Multi-pass membrane protein</topology>
    </subcellularLocation>
</comment>
<evidence type="ECO:0000256" key="4">
    <source>
        <dbReference type="ARBA" id="ARBA00022448"/>
    </source>
</evidence>
<evidence type="ECO:0000256" key="5">
    <source>
        <dbReference type="ARBA" id="ARBA00022692"/>
    </source>
</evidence>
<keyword evidence="7" id="KW-0653">Protein transport</keyword>
<dbReference type="OrthoDB" id="200187at2759"/>
<evidence type="ECO:0000256" key="11">
    <source>
        <dbReference type="SAM" id="MobiDB-lite"/>
    </source>
</evidence>
<reference evidence="13 14" key="1">
    <citation type="journal article" name="Sci. Rep.">
        <title>Genome-scale phylogenetic analyses confirm Olpidium as the closest living zoosporic fungus to the non-flagellated, terrestrial fungi.</title>
        <authorList>
            <person name="Chang Y."/>
            <person name="Rochon D."/>
            <person name="Sekimoto S."/>
            <person name="Wang Y."/>
            <person name="Chovatia M."/>
            <person name="Sandor L."/>
            <person name="Salamov A."/>
            <person name="Grigoriev I.V."/>
            <person name="Stajich J.E."/>
            <person name="Spatafora J.W."/>
        </authorList>
    </citation>
    <scope>NUCLEOTIDE SEQUENCE [LARGE SCALE GENOMIC DNA]</scope>
    <source>
        <strain evidence="13">S191</strain>
    </source>
</reference>
<name>A0A8H7ZVK4_9FUNG</name>
<dbReference type="GO" id="GO:0005789">
    <property type="term" value="C:endoplasmic reticulum membrane"/>
    <property type="evidence" value="ECO:0007669"/>
    <property type="project" value="UniProtKB-SubCell"/>
</dbReference>
<protein>
    <recommendedName>
        <fullName evidence="3">Translocation protein SEC62</fullName>
    </recommendedName>
</protein>
<evidence type="ECO:0000256" key="7">
    <source>
        <dbReference type="ARBA" id="ARBA00022927"/>
    </source>
</evidence>
<gene>
    <name evidence="13" type="ORF">BJ554DRAFT_7729</name>
</gene>
<dbReference type="EMBL" id="JAEFCI010005519">
    <property type="protein sequence ID" value="KAG5460244.1"/>
    <property type="molecule type" value="Genomic_DNA"/>
</dbReference>
<keyword evidence="14" id="KW-1185">Reference proteome</keyword>
<feature type="region of interest" description="Disordered" evidence="11">
    <location>
        <begin position="129"/>
        <end position="180"/>
    </location>
</feature>
<evidence type="ECO:0000256" key="3">
    <source>
        <dbReference type="ARBA" id="ARBA00021257"/>
    </source>
</evidence>
<evidence type="ECO:0000256" key="2">
    <source>
        <dbReference type="ARBA" id="ARBA00010604"/>
    </source>
</evidence>
<keyword evidence="9" id="KW-0811">Translocation</keyword>
<dbReference type="PANTHER" id="PTHR12443">
    <property type="entry name" value="TRANSLOCATION PROTEIN SEC62"/>
    <property type="match status" value="1"/>
</dbReference>
<evidence type="ECO:0000256" key="9">
    <source>
        <dbReference type="ARBA" id="ARBA00023010"/>
    </source>
</evidence>
<dbReference type="PANTHER" id="PTHR12443:SF9">
    <property type="entry name" value="TRANSLOCATION PROTEIN SEC62"/>
    <property type="match status" value="1"/>
</dbReference>
<dbReference type="Pfam" id="PF03839">
    <property type="entry name" value="Sec62"/>
    <property type="match status" value="1"/>
</dbReference>
<evidence type="ECO:0000256" key="12">
    <source>
        <dbReference type="SAM" id="Phobius"/>
    </source>
</evidence>
<feature type="transmembrane region" description="Helical" evidence="12">
    <location>
        <begin position="38"/>
        <end position="58"/>
    </location>
</feature>
<feature type="compositionally biased region" description="Acidic residues" evidence="11">
    <location>
        <begin position="156"/>
        <end position="168"/>
    </location>
</feature>
<dbReference type="InterPro" id="IPR004728">
    <property type="entry name" value="Sec62"/>
</dbReference>
<keyword evidence="10 12" id="KW-0472">Membrane</keyword>
<dbReference type="AlphaFoldDB" id="A0A8H7ZVK4"/>
<organism evidence="13 14">
    <name type="scientific">Olpidium bornovanus</name>
    <dbReference type="NCBI Taxonomy" id="278681"/>
    <lineage>
        <taxon>Eukaryota</taxon>
        <taxon>Fungi</taxon>
        <taxon>Fungi incertae sedis</taxon>
        <taxon>Olpidiomycota</taxon>
        <taxon>Olpidiomycotina</taxon>
        <taxon>Olpidiomycetes</taxon>
        <taxon>Olpidiales</taxon>
        <taxon>Olpidiaceae</taxon>
        <taxon>Olpidium</taxon>
    </lineage>
</organism>
<accession>A0A8H7ZVK4</accession>
<evidence type="ECO:0000256" key="10">
    <source>
        <dbReference type="ARBA" id="ARBA00023136"/>
    </source>
</evidence>
<sequence>MFLGCEKDDRTLNVLKTQAWSDDTYYVWLYQGSQAKQVLAGIALVLVVMAGVMFPLWPPVMRNGVWYLSVGVLCLLGLFFLLAIFRLFFYVITLVLARPGIWIFPNLFEDVGIIESFIPLWAWDVPPPTKKKAAASSSATTASGGGAGGARKEGTVEIEDEAAGDWDEAGGKDIEDKKTD</sequence>
<feature type="compositionally biased region" description="Basic and acidic residues" evidence="11">
    <location>
        <begin position="169"/>
        <end position="180"/>
    </location>
</feature>
<keyword evidence="4" id="KW-0813">Transport</keyword>
<evidence type="ECO:0000256" key="8">
    <source>
        <dbReference type="ARBA" id="ARBA00022989"/>
    </source>
</evidence>
<keyword evidence="8 12" id="KW-1133">Transmembrane helix</keyword>
<keyword evidence="5 12" id="KW-0812">Transmembrane</keyword>
<comment type="similarity">
    <text evidence="2">Belongs to the SEC62 family.</text>
</comment>